<accession>A0A9D4D0I4</accession>
<comment type="caution">
    <text evidence="2">The sequence shown here is derived from an EMBL/GenBank/DDBJ whole genome shotgun (WGS) entry which is preliminary data.</text>
</comment>
<sequence length="98" mass="11465">MASSVDYEPTFPRAGRKQDRPNAPVATAFDYWRVKMYLPFADHLLAELQQRLSQGNERYAMQYLLPDRVQDLNDQRKNAIFSAAQADLEVNMETFHRE</sequence>
<proteinExistence type="predicted"/>
<gene>
    <name evidence="2" type="ORF">DPMN_042505</name>
</gene>
<reference evidence="2" key="2">
    <citation type="submission" date="2020-11" db="EMBL/GenBank/DDBJ databases">
        <authorList>
            <person name="McCartney M.A."/>
            <person name="Auch B."/>
            <person name="Kono T."/>
            <person name="Mallez S."/>
            <person name="Becker A."/>
            <person name="Gohl D.M."/>
            <person name="Silverstein K.A.T."/>
            <person name="Koren S."/>
            <person name="Bechman K.B."/>
            <person name="Herman A."/>
            <person name="Abrahante J.E."/>
            <person name="Garbe J."/>
        </authorList>
    </citation>
    <scope>NUCLEOTIDE SEQUENCE</scope>
    <source>
        <strain evidence="2">Duluth1</strain>
        <tissue evidence="2">Whole animal</tissue>
    </source>
</reference>
<evidence type="ECO:0000313" key="3">
    <source>
        <dbReference type="Proteomes" id="UP000828390"/>
    </source>
</evidence>
<dbReference type="EMBL" id="JAIWYP010000011">
    <property type="protein sequence ID" value="KAH3735944.1"/>
    <property type="molecule type" value="Genomic_DNA"/>
</dbReference>
<reference evidence="2" key="1">
    <citation type="journal article" date="2019" name="bioRxiv">
        <title>The Genome of the Zebra Mussel, Dreissena polymorpha: A Resource for Invasive Species Research.</title>
        <authorList>
            <person name="McCartney M.A."/>
            <person name="Auch B."/>
            <person name="Kono T."/>
            <person name="Mallez S."/>
            <person name="Zhang Y."/>
            <person name="Obille A."/>
            <person name="Becker A."/>
            <person name="Abrahante J.E."/>
            <person name="Garbe J."/>
            <person name="Badalamenti J.P."/>
            <person name="Herman A."/>
            <person name="Mangelson H."/>
            <person name="Liachko I."/>
            <person name="Sullivan S."/>
            <person name="Sone E.D."/>
            <person name="Koren S."/>
            <person name="Silverstein K.A.T."/>
            <person name="Beckman K.B."/>
            <person name="Gohl D.M."/>
        </authorList>
    </citation>
    <scope>NUCLEOTIDE SEQUENCE</scope>
    <source>
        <strain evidence="2">Duluth1</strain>
        <tissue evidence="2">Whole animal</tissue>
    </source>
</reference>
<organism evidence="2 3">
    <name type="scientific">Dreissena polymorpha</name>
    <name type="common">Zebra mussel</name>
    <name type="synonym">Mytilus polymorpha</name>
    <dbReference type="NCBI Taxonomy" id="45954"/>
    <lineage>
        <taxon>Eukaryota</taxon>
        <taxon>Metazoa</taxon>
        <taxon>Spiralia</taxon>
        <taxon>Lophotrochozoa</taxon>
        <taxon>Mollusca</taxon>
        <taxon>Bivalvia</taxon>
        <taxon>Autobranchia</taxon>
        <taxon>Heteroconchia</taxon>
        <taxon>Euheterodonta</taxon>
        <taxon>Imparidentia</taxon>
        <taxon>Neoheterodontei</taxon>
        <taxon>Myida</taxon>
        <taxon>Dreissenoidea</taxon>
        <taxon>Dreissenidae</taxon>
        <taxon>Dreissena</taxon>
    </lineage>
</organism>
<evidence type="ECO:0000313" key="2">
    <source>
        <dbReference type="EMBL" id="KAH3735944.1"/>
    </source>
</evidence>
<evidence type="ECO:0000256" key="1">
    <source>
        <dbReference type="SAM" id="MobiDB-lite"/>
    </source>
</evidence>
<feature type="region of interest" description="Disordered" evidence="1">
    <location>
        <begin position="1"/>
        <end position="21"/>
    </location>
</feature>
<name>A0A9D4D0I4_DREPO</name>
<keyword evidence="3" id="KW-1185">Reference proteome</keyword>
<protein>
    <submittedName>
        <fullName evidence="2">Uncharacterized protein</fullName>
    </submittedName>
</protein>
<dbReference type="AlphaFoldDB" id="A0A9D4D0I4"/>
<dbReference type="Proteomes" id="UP000828390">
    <property type="component" value="Unassembled WGS sequence"/>
</dbReference>